<accession>A0AAV8RW69</accession>
<comment type="caution">
    <text evidence="1">The sequence shown here is derived from an EMBL/GenBank/DDBJ whole genome shotgun (WGS) entry which is preliminary data.</text>
</comment>
<evidence type="ECO:0000313" key="1">
    <source>
        <dbReference type="EMBL" id="KAJ8510898.1"/>
    </source>
</evidence>
<proteinExistence type="predicted"/>
<dbReference type="AlphaFoldDB" id="A0AAV8RW69"/>
<keyword evidence="2" id="KW-1185">Reference proteome</keyword>
<evidence type="ECO:0000313" key="2">
    <source>
        <dbReference type="Proteomes" id="UP001222027"/>
    </source>
</evidence>
<organism evidence="1 2">
    <name type="scientific">Ensete ventricosum</name>
    <name type="common">Abyssinian banana</name>
    <name type="synonym">Musa ensete</name>
    <dbReference type="NCBI Taxonomy" id="4639"/>
    <lineage>
        <taxon>Eukaryota</taxon>
        <taxon>Viridiplantae</taxon>
        <taxon>Streptophyta</taxon>
        <taxon>Embryophyta</taxon>
        <taxon>Tracheophyta</taxon>
        <taxon>Spermatophyta</taxon>
        <taxon>Magnoliopsida</taxon>
        <taxon>Liliopsida</taxon>
        <taxon>Zingiberales</taxon>
        <taxon>Musaceae</taxon>
        <taxon>Ensete</taxon>
    </lineage>
</organism>
<name>A0AAV8RW69_ENSVE</name>
<protein>
    <submittedName>
        <fullName evidence="1">Uncharacterized protein</fullName>
    </submittedName>
</protein>
<gene>
    <name evidence="1" type="ORF">OPV22_001332</name>
</gene>
<dbReference type="EMBL" id="JAQQAF010000001">
    <property type="protein sequence ID" value="KAJ8510898.1"/>
    <property type="molecule type" value="Genomic_DNA"/>
</dbReference>
<dbReference type="Proteomes" id="UP001222027">
    <property type="component" value="Unassembled WGS sequence"/>
</dbReference>
<reference evidence="1 2" key="1">
    <citation type="submission" date="2022-12" db="EMBL/GenBank/DDBJ databases">
        <title>Chromosome-scale assembly of the Ensete ventricosum genome.</title>
        <authorList>
            <person name="Dussert Y."/>
            <person name="Stocks J."/>
            <person name="Wendawek A."/>
            <person name="Woldeyes F."/>
            <person name="Nichols R.A."/>
            <person name="Borrell J.S."/>
        </authorList>
    </citation>
    <scope>NUCLEOTIDE SEQUENCE [LARGE SCALE GENOMIC DNA]</scope>
    <source>
        <strain evidence="2">cv. Maze</strain>
        <tissue evidence="1">Seeds</tissue>
    </source>
</reference>
<sequence length="74" mass="7770">MGEVDDGNDEALGRGLISGIKPPFDVVVRMMSYSDGTRYPGKASQLSDGTGGVIWDKTRIVPALSCGVGWTGSH</sequence>